<proteinExistence type="predicted"/>
<organism evidence="2 3">
    <name type="scientific">Planobispora rosea</name>
    <dbReference type="NCBI Taxonomy" id="35762"/>
    <lineage>
        <taxon>Bacteria</taxon>
        <taxon>Bacillati</taxon>
        <taxon>Actinomycetota</taxon>
        <taxon>Actinomycetes</taxon>
        <taxon>Streptosporangiales</taxon>
        <taxon>Streptosporangiaceae</taxon>
        <taxon>Planobispora</taxon>
    </lineage>
</organism>
<comment type="caution">
    <text evidence="2">The sequence shown here is derived from an EMBL/GenBank/DDBJ whole genome shotgun (WGS) entry which is preliminary data.</text>
</comment>
<feature type="region of interest" description="Disordered" evidence="1">
    <location>
        <begin position="71"/>
        <end position="95"/>
    </location>
</feature>
<reference evidence="2" key="1">
    <citation type="submission" date="2021-01" db="EMBL/GenBank/DDBJ databases">
        <title>Whole genome shotgun sequence of Planobispora rosea NBRC 15558.</title>
        <authorList>
            <person name="Komaki H."/>
            <person name="Tamura T."/>
        </authorList>
    </citation>
    <scope>NUCLEOTIDE SEQUENCE</scope>
    <source>
        <strain evidence="2">NBRC 15558</strain>
    </source>
</reference>
<evidence type="ECO:0000313" key="3">
    <source>
        <dbReference type="Proteomes" id="UP000655044"/>
    </source>
</evidence>
<dbReference type="AlphaFoldDB" id="A0A8J3S7I9"/>
<evidence type="ECO:0000256" key="1">
    <source>
        <dbReference type="SAM" id="MobiDB-lite"/>
    </source>
</evidence>
<sequence length="95" mass="10680">MPFHKTETVSAVLTALDDIPDLCDDLERLRDHVASIRLHHANLKAAVLASLNAHHEGEDDPFWYVRDELANQGDAPPPLRYPRPYTDAPTRGEGR</sequence>
<evidence type="ECO:0000313" key="2">
    <source>
        <dbReference type="EMBL" id="GIH87417.1"/>
    </source>
</evidence>
<accession>A0A8J3S7I9</accession>
<gene>
    <name evidence="2" type="ORF">Pro02_58250</name>
</gene>
<keyword evidence="3" id="KW-1185">Reference proteome</keyword>
<dbReference type="Proteomes" id="UP000655044">
    <property type="component" value="Unassembled WGS sequence"/>
</dbReference>
<protein>
    <submittedName>
        <fullName evidence="2">Uncharacterized protein</fullName>
    </submittedName>
</protein>
<name>A0A8J3S7I9_PLARO</name>
<dbReference type="RefSeq" id="WP_189243468.1">
    <property type="nucleotide sequence ID" value="NZ_BMQP01000040.1"/>
</dbReference>
<dbReference type="EMBL" id="BOOI01000060">
    <property type="protein sequence ID" value="GIH87417.1"/>
    <property type="molecule type" value="Genomic_DNA"/>
</dbReference>